<organism evidence="1 2">
    <name type="scientific">Cytophaga hutchinsonii (strain ATCC 33406 / DSM 1761 / CIP 103989 / NBRC 15051 / NCIMB 9469 / D465)</name>
    <dbReference type="NCBI Taxonomy" id="269798"/>
    <lineage>
        <taxon>Bacteria</taxon>
        <taxon>Pseudomonadati</taxon>
        <taxon>Bacteroidota</taxon>
        <taxon>Cytophagia</taxon>
        <taxon>Cytophagales</taxon>
        <taxon>Cytophagaceae</taxon>
        <taxon>Cytophaga</taxon>
    </lineage>
</organism>
<accession>A0A6N4SSF5</accession>
<gene>
    <name evidence="1" type="ordered locus">CHU_2069</name>
</gene>
<sequence>MRKPINLLYMTAAESIYALYPYIQHAQLLAHNEKIKQDNVIFTYTVSLSYDEISLRVLHVDSDNTKHIHIQVLFEINQGKIYVKDLYHNSGAAFELLTSIKSNPSLHQASFAQNSVPASWLSRDILNSLAIADRIAQKAINQYAGDDYRPGYYSQIECSGTQLILSQINHMNSRSLSHKENYSLRNLTFTIPLNGKADSEMLYNTDRIGIMNINFSDHSSANNRSAGDAVKNQIAEEIRLYQNDVE</sequence>
<keyword evidence="2" id="KW-1185">Reference proteome</keyword>
<dbReference type="KEGG" id="chu:CHU_2069"/>
<dbReference type="Proteomes" id="UP000001822">
    <property type="component" value="Chromosome"/>
</dbReference>
<evidence type="ECO:0000313" key="2">
    <source>
        <dbReference type="Proteomes" id="UP000001822"/>
    </source>
</evidence>
<name>A0A6N4SSF5_CYTH3</name>
<evidence type="ECO:0000313" key="1">
    <source>
        <dbReference type="EMBL" id="ABG59332.1"/>
    </source>
</evidence>
<protein>
    <submittedName>
        <fullName evidence="1">Uncharacterized protein</fullName>
    </submittedName>
</protein>
<dbReference type="EMBL" id="CP000383">
    <property type="protein sequence ID" value="ABG59332.1"/>
    <property type="molecule type" value="Genomic_DNA"/>
</dbReference>
<reference evidence="1 2" key="1">
    <citation type="journal article" date="2007" name="Appl. Environ. Microbiol.">
        <title>Genome sequence of the cellulolytic gliding bacterium Cytophaga hutchinsonii.</title>
        <authorList>
            <person name="Xie G."/>
            <person name="Bruce D.C."/>
            <person name="Challacombe J.F."/>
            <person name="Chertkov O."/>
            <person name="Detter J.C."/>
            <person name="Gilna P."/>
            <person name="Han C.S."/>
            <person name="Lucas S."/>
            <person name="Misra M."/>
            <person name="Myers G.L."/>
            <person name="Richardson P."/>
            <person name="Tapia R."/>
            <person name="Thayer N."/>
            <person name="Thompson L.S."/>
            <person name="Brettin T.S."/>
            <person name="Henrissat B."/>
            <person name="Wilson D.B."/>
            <person name="McBride M.J."/>
        </authorList>
    </citation>
    <scope>NUCLEOTIDE SEQUENCE [LARGE SCALE GENOMIC DNA]</scope>
    <source>
        <strain evidence="2">ATCC 33406 / DSM 1761 / CIP 103989 / NBRC 15051 / NCIMB 9469 / D465</strain>
    </source>
</reference>
<dbReference type="AlphaFoldDB" id="A0A6N4SSF5"/>
<proteinExistence type="predicted"/>